<dbReference type="SMART" id="SM00360">
    <property type="entry name" value="RRM"/>
    <property type="match status" value="5"/>
</dbReference>
<feature type="compositionally biased region" description="Low complexity" evidence="4">
    <location>
        <begin position="1087"/>
        <end position="1100"/>
    </location>
</feature>
<protein>
    <submittedName>
        <fullName evidence="6">Putative serine/arginine-rich splicing factor 4</fullName>
    </submittedName>
</protein>
<dbReference type="InterPro" id="IPR000504">
    <property type="entry name" value="RRM_dom"/>
</dbReference>
<dbReference type="SUPFAM" id="SSF54928">
    <property type="entry name" value="RNA-binding domain, RBD"/>
    <property type="match status" value="4"/>
</dbReference>
<dbReference type="GO" id="GO:0003723">
    <property type="term" value="F:RNA binding"/>
    <property type="evidence" value="ECO:0007669"/>
    <property type="project" value="UniProtKB-UniRule"/>
</dbReference>
<feature type="domain" description="RRM" evidence="5">
    <location>
        <begin position="5"/>
        <end position="83"/>
    </location>
</feature>
<dbReference type="PANTHER" id="PTHR24012">
    <property type="entry name" value="RNA BINDING PROTEIN"/>
    <property type="match status" value="1"/>
</dbReference>
<evidence type="ECO:0000256" key="2">
    <source>
        <dbReference type="ARBA" id="ARBA00022884"/>
    </source>
</evidence>
<reference evidence="6" key="1">
    <citation type="submission" date="2017-01" db="EMBL/GenBank/DDBJ databases">
        <title>A deep insight into the sialotranscriptome of adult male and female Cluex tarsalis mosquitoes.</title>
        <authorList>
            <person name="Ribeiro J.M."/>
            <person name="Moreira F."/>
            <person name="Bernard K.A."/>
            <person name="Calvo E."/>
        </authorList>
    </citation>
    <scope>NUCLEOTIDE SEQUENCE</scope>
    <source>
        <strain evidence="6">Kern County</strain>
        <tissue evidence="6">Salivary glands</tissue>
    </source>
</reference>
<feature type="domain" description="RRM" evidence="5">
    <location>
        <begin position="90"/>
        <end position="160"/>
    </location>
</feature>
<feature type="region of interest" description="Disordered" evidence="4">
    <location>
        <begin position="910"/>
        <end position="938"/>
    </location>
</feature>
<evidence type="ECO:0000313" key="6">
    <source>
        <dbReference type="EMBL" id="JAV32425.1"/>
    </source>
</evidence>
<sequence>MNPNEVVYVGNVPKPATSDELAEFFKDCGKVIKVAFMRENRNDCRTKIGFVMFENEMQALKACSYDQTIFQWNRVIVMLVNDERHFWAGHTVVVRNIAYETSEEDLYESFGRYGMIESVQVPTSNFAYIGFKEKSAAHAAQRLNNTMLGPSKITVQVLQRNVRVRLEDFDSFKTPRVFNELMEARAKYNFMQDAANGSSAVTGSHYRDYDEEEDEDDDEDNRVYDPVTNRFYDKPKAPGPRSLSREPPMSRNQYADEKEDDDDDDDVIMPPKVQWKKEPVTVDLVSPNPSPEPDLFDTVRNAPEDDEGGEIRRRHVEFGKVSVSGIASVVNAAVRVENIPREVLDEDVIKYFDQFGHIVSIEISTSTHCLFVKNYTIVFLQESVAERVVDCFMRRCEFSGVVCTMFTMRVDEVLHDDPSRCVLVDYISNSITFEDVVDAFRNVGEVIYVKKTARNTTPTVVHFRNRVSIDRAKHVTKIDGDTVRVVAFSQDALTSFTNNYWKLKNASTPYSKKPLKNVRMMDIEMKEATEKSNYMIIKTVFNPNYRNPEPSKIKNEVVIYNCPTRTTLKDLRRHFINVAFVTEMRYEQSPYDTNTWKVFASFATFIDAFNAVRLKGSFQQYPIFKHMATDKPKLDAPEAIQIEIAQDDISVTKIYNCLVSHGGITFVDKVDHNRFIAICREPKTAKKIAQVKTMARTSCNVVLYRDILNNQNALTEKERQAESMSQHSISLDGILSINNRSYGGGRNRNEDSNPDGWDIPGRSSVGMDLVDDLPEFPTLAAQQPRPPGCDEELFHADPLTYVNPPAPAPPIGMPMFGMIPPRPTFAPGWAPGGPMHAAPPTIVPPPGNRSVFMAQPIVPPMSHGIFGGPVQIPIPNITVHQIQPQPAIAGAVSDKGDLRQYLAEKRNTRWSKPETAYDPTDDFDRQIDNLSSGKPKSSLEIEKMEEYIREKEREIQRRLQQLDRQDKNLSSSGNARRSRSRDRSRSVSRGRSPEKSRRRSRSYSPTDRAARVRLDEIAKEKIEVSRQLQDIRKSNFPNYRQTAKFVQLCEMQSRLDKEAVEIKRQLEAKKLWLAERARSLEREQGSQPQQQQKQQPQQQQSHYGGKRFARAGNRNNRSRSSSRSSSRGRRRSSSRSSSRGRPSDRRRRNSRSRSNERFAPRRINRCKRRPESLMREMRTLGRRHESKADQSVFVGNIADGVRNEELRALFIRYGRIVGFDVSMRQKCDEVYIDFHQREDAFKALEMNKVKMCGRRLRVALNCRKPANRQGYTVIVEMPEPVPERDLYDTFESCGPIEFIWNYDQATVATVTFERPEAMMKALTVKELATKVQIIVREYVESER</sequence>
<accession>A0A1Q3FXZ3</accession>
<feature type="region of interest" description="Disordered" evidence="4">
    <location>
        <begin position="742"/>
        <end position="761"/>
    </location>
</feature>
<dbReference type="CDD" id="cd00590">
    <property type="entry name" value="RRM_SF"/>
    <property type="match status" value="4"/>
</dbReference>
<name>A0A1Q3FXZ3_CULTA</name>
<proteinExistence type="predicted"/>
<dbReference type="PROSITE" id="PS50102">
    <property type="entry name" value="RRM"/>
    <property type="match status" value="3"/>
</dbReference>
<feature type="compositionally biased region" description="Basic and acidic residues" evidence="4">
    <location>
        <begin position="981"/>
        <end position="995"/>
    </location>
</feature>
<feature type="region of interest" description="Disordered" evidence="4">
    <location>
        <begin position="197"/>
        <end position="307"/>
    </location>
</feature>
<feature type="region of interest" description="Disordered" evidence="4">
    <location>
        <begin position="961"/>
        <end position="1010"/>
    </location>
</feature>
<dbReference type="InterPro" id="IPR035979">
    <property type="entry name" value="RBD_domain_sf"/>
</dbReference>
<feature type="compositionally biased region" description="Acidic residues" evidence="4">
    <location>
        <begin position="257"/>
        <end position="267"/>
    </location>
</feature>
<feature type="region of interest" description="Disordered" evidence="4">
    <location>
        <begin position="1079"/>
        <end position="1174"/>
    </location>
</feature>
<evidence type="ECO:0000256" key="1">
    <source>
        <dbReference type="ARBA" id="ARBA00022737"/>
    </source>
</evidence>
<feature type="domain" description="RRM" evidence="5">
    <location>
        <begin position="1190"/>
        <end position="1263"/>
    </location>
</feature>
<evidence type="ECO:0000256" key="3">
    <source>
        <dbReference type="PROSITE-ProRule" id="PRU00176"/>
    </source>
</evidence>
<feature type="compositionally biased region" description="Low complexity" evidence="4">
    <location>
        <begin position="1112"/>
        <end position="1125"/>
    </location>
</feature>
<dbReference type="Gene3D" id="3.30.70.330">
    <property type="match status" value="4"/>
</dbReference>
<keyword evidence="2 3" id="KW-0694">RNA-binding</keyword>
<evidence type="ECO:0000259" key="5">
    <source>
        <dbReference type="PROSITE" id="PS50102"/>
    </source>
</evidence>
<organism evidence="6">
    <name type="scientific">Culex tarsalis</name>
    <name type="common">Encephalitis mosquito</name>
    <dbReference type="NCBI Taxonomy" id="7177"/>
    <lineage>
        <taxon>Eukaryota</taxon>
        <taxon>Metazoa</taxon>
        <taxon>Ecdysozoa</taxon>
        <taxon>Arthropoda</taxon>
        <taxon>Hexapoda</taxon>
        <taxon>Insecta</taxon>
        <taxon>Pterygota</taxon>
        <taxon>Neoptera</taxon>
        <taxon>Endopterygota</taxon>
        <taxon>Diptera</taxon>
        <taxon>Nematocera</taxon>
        <taxon>Culicoidea</taxon>
        <taxon>Culicidae</taxon>
        <taxon>Culicinae</taxon>
        <taxon>Culicini</taxon>
        <taxon>Culex</taxon>
        <taxon>Culex</taxon>
    </lineage>
</organism>
<evidence type="ECO:0000256" key="4">
    <source>
        <dbReference type="SAM" id="MobiDB-lite"/>
    </source>
</evidence>
<feature type="compositionally biased region" description="Acidic residues" evidence="4">
    <location>
        <begin position="209"/>
        <end position="220"/>
    </location>
</feature>
<dbReference type="EMBL" id="GFDL01002620">
    <property type="protein sequence ID" value="JAV32425.1"/>
    <property type="molecule type" value="Transcribed_RNA"/>
</dbReference>
<keyword evidence="1" id="KW-0677">Repeat</keyword>
<dbReference type="Pfam" id="PF00076">
    <property type="entry name" value="RRM_1"/>
    <property type="match status" value="3"/>
</dbReference>
<dbReference type="InterPro" id="IPR012677">
    <property type="entry name" value="Nucleotide-bd_a/b_plait_sf"/>
</dbReference>